<dbReference type="GO" id="GO:0031625">
    <property type="term" value="F:ubiquitin protein ligase binding"/>
    <property type="evidence" value="ECO:0007669"/>
    <property type="project" value="TreeGrafter"/>
</dbReference>
<reference evidence="3" key="1">
    <citation type="submission" date="2022-01" db="EMBL/GenBank/DDBJ databases">
        <title>Comparative genomics reveals a dynamic genome evolution in the ectomycorrhizal milk-cap (Lactarius) mushrooms.</title>
        <authorList>
            <consortium name="DOE Joint Genome Institute"/>
            <person name="Lebreton A."/>
            <person name="Tang N."/>
            <person name="Kuo A."/>
            <person name="LaButti K."/>
            <person name="Drula E."/>
            <person name="Barry K."/>
            <person name="Clum A."/>
            <person name="Lipzen A."/>
            <person name="Mousain D."/>
            <person name="Ng V."/>
            <person name="Wang R."/>
            <person name="Wang X."/>
            <person name="Dai Y."/>
            <person name="Henrissat B."/>
            <person name="Grigoriev I.V."/>
            <person name="Guerin-Laguette A."/>
            <person name="Yu F."/>
            <person name="Martin F.M."/>
        </authorList>
    </citation>
    <scope>NUCLEOTIDE SEQUENCE</scope>
    <source>
        <strain evidence="3">QP</strain>
    </source>
</reference>
<accession>A0AAD4LKJ4</accession>
<evidence type="ECO:0000313" key="4">
    <source>
        <dbReference type="Proteomes" id="UP001201163"/>
    </source>
</evidence>
<dbReference type="PANTHER" id="PTHR11188">
    <property type="entry name" value="ARRESTIN DOMAIN CONTAINING PROTEIN"/>
    <property type="match status" value="1"/>
</dbReference>
<dbReference type="InterPro" id="IPR050357">
    <property type="entry name" value="Arrestin_domain-protein"/>
</dbReference>
<keyword evidence="4" id="KW-1185">Reference proteome</keyword>
<evidence type="ECO:0000259" key="2">
    <source>
        <dbReference type="SMART" id="SM01017"/>
    </source>
</evidence>
<dbReference type="GO" id="GO:0030674">
    <property type="term" value="F:protein-macromolecule adaptor activity"/>
    <property type="evidence" value="ECO:0007669"/>
    <property type="project" value="TreeGrafter"/>
</dbReference>
<dbReference type="GO" id="GO:0070086">
    <property type="term" value="P:ubiquitin-dependent endocytosis"/>
    <property type="evidence" value="ECO:0007669"/>
    <property type="project" value="TreeGrafter"/>
</dbReference>
<organism evidence="3 4">
    <name type="scientific">Lactarius akahatsu</name>
    <dbReference type="NCBI Taxonomy" id="416441"/>
    <lineage>
        <taxon>Eukaryota</taxon>
        <taxon>Fungi</taxon>
        <taxon>Dikarya</taxon>
        <taxon>Basidiomycota</taxon>
        <taxon>Agaricomycotina</taxon>
        <taxon>Agaricomycetes</taxon>
        <taxon>Russulales</taxon>
        <taxon>Russulaceae</taxon>
        <taxon>Lactarius</taxon>
    </lineage>
</organism>
<dbReference type="SMART" id="SM01017">
    <property type="entry name" value="Arrestin_C"/>
    <property type="match status" value="1"/>
</dbReference>
<comment type="caution">
    <text evidence="3">The sequence shown here is derived from an EMBL/GenBank/DDBJ whole genome shotgun (WGS) entry which is preliminary data.</text>
</comment>
<feature type="compositionally biased region" description="Polar residues" evidence="1">
    <location>
        <begin position="170"/>
        <end position="182"/>
    </location>
</feature>
<dbReference type="Pfam" id="PF00339">
    <property type="entry name" value="Arrestin_N"/>
    <property type="match status" value="1"/>
</dbReference>
<dbReference type="InterPro" id="IPR011022">
    <property type="entry name" value="Arrestin_C-like"/>
</dbReference>
<feature type="region of interest" description="Disordered" evidence="1">
    <location>
        <begin position="107"/>
        <end position="293"/>
    </location>
</feature>
<proteinExistence type="predicted"/>
<evidence type="ECO:0000256" key="1">
    <source>
        <dbReference type="SAM" id="MobiDB-lite"/>
    </source>
</evidence>
<dbReference type="InterPro" id="IPR011021">
    <property type="entry name" value="Arrestin-like_N"/>
</dbReference>
<feature type="compositionally biased region" description="Basic and acidic residues" evidence="1">
    <location>
        <begin position="343"/>
        <end position="354"/>
    </location>
</feature>
<name>A0AAD4LKJ4_9AGAM</name>
<gene>
    <name evidence="3" type="ORF">EDB92DRAFT_1849123</name>
</gene>
<feature type="compositionally biased region" description="Basic residues" evidence="1">
    <location>
        <begin position="322"/>
        <end position="335"/>
    </location>
</feature>
<dbReference type="GO" id="GO:0005829">
    <property type="term" value="C:cytosol"/>
    <property type="evidence" value="ECO:0007669"/>
    <property type="project" value="TreeGrafter"/>
</dbReference>
<dbReference type="Proteomes" id="UP001201163">
    <property type="component" value="Unassembled WGS sequence"/>
</dbReference>
<dbReference type="EMBL" id="JAKELL010000014">
    <property type="protein sequence ID" value="KAH8994420.1"/>
    <property type="molecule type" value="Genomic_DNA"/>
</dbReference>
<dbReference type="AlphaFoldDB" id="A0AAD4LKJ4"/>
<feature type="compositionally biased region" description="Basic and acidic residues" evidence="1">
    <location>
        <begin position="136"/>
        <end position="150"/>
    </location>
</feature>
<feature type="domain" description="Arrestin C-terminal-like" evidence="2">
    <location>
        <begin position="435"/>
        <end position="613"/>
    </location>
</feature>
<dbReference type="InterPro" id="IPR014752">
    <property type="entry name" value="Arrestin-like_C"/>
</dbReference>
<dbReference type="Gene3D" id="2.60.40.640">
    <property type="match status" value="2"/>
</dbReference>
<feature type="compositionally biased region" description="Polar residues" evidence="1">
    <location>
        <begin position="266"/>
        <end position="286"/>
    </location>
</feature>
<protein>
    <recommendedName>
        <fullName evidence="2">Arrestin C-terminal-like domain-containing protein</fullName>
    </recommendedName>
</protein>
<sequence length="712" mass="78596">MTLRFEPHKNSLSISLIDPIVFLRGVDYSSRRSIAHENAPPSILRGLLTLCLTKPTRISSIQVDLVGLSVVTWSEGTVRPIEMRDENKLFSASQTFFQAPQRRAFSAPGEDEFDGRVSSPPPIHSLDSTHFFHFSDPPRGRERARSHFGEGEAIVQPAHPQEVHPHSPTARDTQSHVPSQEDVSILPTHPLQDDPHKRTSSQSSLTSPTSPPIDFPYEGRSFSQTPSVPPSPLPSSRPGSRTPSVSHPSPSTTSCPYLPRQHGFSAPNSPHTSFDGTEENTPATPRSHSRERHSARFSFAGVSNSILGAMRGLNGTSEEHGRSRRSGGSRGKGHSSGKGSELVVRRSDEHKGAGDGWQEFKKGLYTFPISFSIPSCMPPTISCDYGSITWRLKANVHRPGAFTPKLSASREVILVTSPSDDRGEDTEGFAIERIWEDQMQYTLSVSGRMFPIGDTIPITLSFLPMAKVRIYKISVLLEEQVVFFTFEPKVRRTDYPRCFNSLFLESRDKHSPLLPLSQTVTDSPLHDLPSELAADLMGPGPWTLQMGLKVPNGSRTLHLSNNNKRGPIQISHTLKIVVRVERGDDTQMDPKTGQRKQSNVILQMPVHILSPLASAQHIELPRYTETQDAPSSPPVPMARASRGSRRHTLPLSRHTFAPQSLITAGPLEPFVFPEEPSREADTQFERSAIFERLITGQQSEAGAVPPAYSATQ</sequence>
<dbReference type="GO" id="GO:0005886">
    <property type="term" value="C:plasma membrane"/>
    <property type="evidence" value="ECO:0007669"/>
    <property type="project" value="TreeGrafter"/>
</dbReference>
<feature type="region of interest" description="Disordered" evidence="1">
    <location>
        <begin position="624"/>
        <end position="657"/>
    </location>
</feature>
<evidence type="ECO:0000313" key="3">
    <source>
        <dbReference type="EMBL" id="KAH8994420.1"/>
    </source>
</evidence>
<dbReference type="PANTHER" id="PTHR11188:SF17">
    <property type="entry name" value="FI21816P1"/>
    <property type="match status" value="1"/>
</dbReference>
<feature type="compositionally biased region" description="Low complexity" evidence="1">
    <location>
        <begin position="236"/>
        <end position="254"/>
    </location>
</feature>
<dbReference type="Pfam" id="PF02752">
    <property type="entry name" value="Arrestin_C"/>
    <property type="match status" value="1"/>
</dbReference>
<feature type="region of interest" description="Disordered" evidence="1">
    <location>
        <begin position="311"/>
        <end position="354"/>
    </location>
</feature>